<evidence type="ECO:0000256" key="1">
    <source>
        <dbReference type="SAM" id="SignalP"/>
    </source>
</evidence>
<reference evidence="2" key="2">
    <citation type="submission" date="2025-08" db="UniProtKB">
        <authorList>
            <consortium name="Ensembl"/>
        </authorList>
    </citation>
    <scope>IDENTIFICATION</scope>
</reference>
<evidence type="ECO:0008006" key="4">
    <source>
        <dbReference type="Google" id="ProtNLM"/>
    </source>
</evidence>
<organism evidence="2 3">
    <name type="scientific">Denticeps clupeoides</name>
    <name type="common">denticle herring</name>
    <dbReference type="NCBI Taxonomy" id="299321"/>
    <lineage>
        <taxon>Eukaryota</taxon>
        <taxon>Metazoa</taxon>
        <taxon>Chordata</taxon>
        <taxon>Craniata</taxon>
        <taxon>Vertebrata</taxon>
        <taxon>Euteleostomi</taxon>
        <taxon>Actinopterygii</taxon>
        <taxon>Neopterygii</taxon>
        <taxon>Teleostei</taxon>
        <taxon>Clupei</taxon>
        <taxon>Clupeiformes</taxon>
        <taxon>Denticipitoidei</taxon>
        <taxon>Denticipitidae</taxon>
        <taxon>Denticeps</taxon>
    </lineage>
</organism>
<dbReference type="AlphaFoldDB" id="A0AAY4AIF2"/>
<keyword evidence="1" id="KW-0732">Signal</keyword>
<dbReference type="Ensembl" id="ENSDCDT00010008343.1">
    <property type="protein sequence ID" value="ENSDCDP00010007955.1"/>
    <property type="gene ID" value="ENSDCDG00010003556.1"/>
</dbReference>
<feature type="signal peptide" evidence="1">
    <location>
        <begin position="1"/>
        <end position="20"/>
    </location>
</feature>
<evidence type="ECO:0000313" key="3">
    <source>
        <dbReference type="Proteomes" id="UP000694580"/>
    </source>
</evidence>
<name>A0AAY4AIF2_9TELE</name>
<dbReference type="Proteomes" id="UP000694580">
    <property type="component" value="Chromosome 5"/>
</dbReference>
<gene>
    <name evidence="2" type="primary">APOA2</name>
</gene>
<keyword evidence="3" id="KW-1185">Reference proteome</keyword>
<sequence length="141" mass="15334">MSGKLAVALILALQVSMCFSQIPEADPELVDKYEALKKTFIQRIVNTFNRAHEVIAPLAQGSPTVAVAKGYIEELGGNPKVMSIYKIANGLSNEFAPLMEKARLAGLGLYGQYLRPHIGEPLDKAINQIKPILDTVMPADN</sequence>
<protein>
    <recommendedName>
        <fullName evidence="4">Apolipoprotein A-II</fullName>
    </recommendedName>
</protein>
<evidence type="ECO:0000313" key="2">
    <source>
        <dbReference type="Ensembl" id="ENSDCDP00010007955.1"/>
    </source>
</evidence>
<reference evidence="2 3" key="1">
    <citation type="submission" date="2020-06" db="EMBL/GenBank/DDBJ databases">
        <authorList>
            <consortium name="Wellcome Sanger Institute Data Sharing"/>
        </authorList>
    </citation>
    <scope>NUCLEOTIDE SEQUENCE [LARGE SCALE GENOMIC DNA]</scope>
</reference>
<proteinExistence type="predicted"/>
<feature type="chain" id="PRO_5044313219" description="Apolipoprotein A-II" evidence="1">
    <location>
        <begin position="21"/>
        <end position="141"/>
    </location>
</feature>
<dbReference type="GeneTree" id="ENSGT00390000015918"/>
<reference evidence="2" key="3">
    <citation type="submission" date="2025-09" db="UniProtKB">
        <authorList>
            <consortium name="Ensembl"/>
        </authorList>
    </citation>
    <scope>IDENTIFICATION</scope>
</reference>
<accession>A0AAY4AIF2</accession>